<sequence>EQYQCSVQNCSYESTRKDNVSRHWRNHHENDNLATSLNTPESTVRLSYHPAIFTDTSAQLYSCSTFMQAATSGNITLLENIMDTGMGIDTKADDESTALHCAARAGQTAMIQHLLEKGAKIYTNGRTPLHEAILSCNIDTVRLLLHHLSKTTLLKDISNLESCLVQSGSLDIIRLYLDRLDAGSKTHDTPQRILAIASRRGKSSIVAELLSRSDVNVNKIDKGSAPIHLAAWKGDADMMDVILRHEGTIFNLEAQFKRLAPLQIAALKGHVQIVCMLLNQHGFAINNVDFSGNTPLHLAAGQGHTEVVKHLVDHENIHINCKNRTQYTPLHSAAQNGHLETVQVLLDHGDADINCTNNEQKTLLHSAAAGGHWKLLQLLLGRESIDVNRKNSYGFSALHLAARNGHLETVQVLLDHGDHFEHPSSRIYAHHLSSTYDVCVKTDVVKKLLCHADFEDANMIGPERYRRNLLLNATAGGDCDVLRVLLAHKDIDVNFLDYLGRSPLILSVEHNNIETARLLLEHKDMDLNLKCYSMGRNFRGRTLRAMNVFQYARLLGYKYMINLFLSHGAIDDTINQPTRISTSHIINISNTPNPIPPRDTVFETSFNFQSDSLCPEVQPEPLQDHPMDNISDEELEKLLAIDLDTAM</sequence>
<feature type="repeat" description="ANK" evidence="3">
    <location>
        <begin position="325"/>
        <end position="349"/>
    </location>
</feature>
<evidence type="ECO:0000256" key="3">
    <source>
        <dbReference type="PROSITE-ProRule" id="PRU00023"/>
    </source>
</evidence>
<feature type="non-terminal residue" evidence="6">
    <location>
        <position position="1"/>
    </location>
</feature>
<feature type="repeat" description="ANK" evidence="3">
    <location>
        <begin position="291"/>
        <end position="314"/>
    </location>
</feature>
<keyword evidence="4" id="KW-0863">Zinc-finger</keyword>
<reference evidence="6" key="1">
    <citation type="journal article" date="2020" name="Stud. Mycol.">
        <title>101 Dothideomycetes genomes: a test case for predicting lifestyles and emergence of pathogens.</title>
        <authorList>
            <person name="Haridas S."/>
            <person name="Albert R."/>
            <person name="Binder M."/>
            <person name="Bloem J."/>
            <person name="Labutti K."/>
            <person name="Salamov A."/>
            <person name="Andreopoulos B."/>
            <person name="Baker S."/>
            <person name="Barry K."/>
            <person name="Bills G."/>
            <person name="Bluhm B."/>
            <person name="Cannon C."/>
            <person name="Castanera R."/>
            <person name="Culley D."/>
            <person name="Daum C."/>
            <person name="Ezra D."/>
            <person name="Gonzalez J."/>
            <person name="Henrissat B."/>
            <person name="Kuo A."/>
            <person name="Liang C."/>
            <person name="Lipzen A."/>
            <person name="Lutzoni F."/>
            <person name="Magnuson J."/>
            <person name="Mondo S."/>
            <person name="Nolan M."/>
            <person name="Ohm R."/>
            <person name="Pangilinan J."/>
            <person name="Park H.-J."/>
            <person name="Ramirez L."/>
            <person name="Alfaro M."/>
            <person name="Sun H."/>
            <person name="Tritt A."/>
            <person name="Yoshinaga Y."/>
            <person name="Zwiers L.-H."/>
            <person name="Turgeon B."/>
            <person name="Goodwin S."/>
            <person name="Spatafora J."/>
            <person name="Crous P."/>
            <person name="Grigoriev I."/>
        </authorList>
    </citation>
    <scope>NUCLEOTIDE SEQUENCE</scope>
    <source>
        <strain evidence="6">CBS 161.51</strain>
    </source>
</reference>
<keyword evidence="4" id="KW-0479">Metal-binding</keyword>
<feature type="repeat" description="ANK" evidence="3">
    <location>
        <begin position="94"/>
        <end position="126"/>
    </location>
</feature>
<dbReference type="Gene3D" id="1.25.40.20">
    <property type="entry name" value="Ankyrin repeat-containing domain"/>
    <property type="match status" value="5"/>
</dbReference>
<dbReference type="GO" id="GO:0008270">
    <property type="term" value="F:zinc ion binding"/>
    <property type="evidence" value="ECO:0007669"/>
    <property type="project" value="UniProtKB-KW"/>
</dbReference>
<dbReference type="PRINTS" id="PR01415">
    <property type="entry name" value="ANKYRIN"/>
</dbReference>
<accession>A0A6A5SKS6</accession>
<dbReference type="Pfam" id="PF13637">
    <property type="entry name" value="Ank_4"/>
    <property type="match status" value="1"/>
</dbReference>
<keyword evidence="2 3" id="KW-0040">ANK repeat</keyword>
<dbReference type="InterPro" id="IPR013087">
    <property type="entry name" value="Znf_C2H2_type"/>
</dbReference>
<dbReference type="EMBL" id="ML976070">
    <property type="protein sequence ID" value="KAF1940039.1"/>
    <property type="molecule type" value="Genomic_DNA"/>
</dbReference>
<keyword evidence="1" id="KW-0677">Repeat</keyword>
<feature type="repeat" description="ANK" evidence="3">
    <location>
        <begin position="393"/>
        <end position="425"/>
    </location>
</feature>
<dbReference type="PROSITE" id="PS50088">
    <property type="entry name" value="ANK_REPEAT"/>
    <property type="match status" value="5"/>
</dbReference>
<gene>
    <name evidence="6" type="ORF">EJ02DRAFT_495887</name>
</gene>
<feature type="repeat" description="ANK" evidence="3">
    <location>
        <begin position="124"/>
        <end position="156"/>
    </location>
</feature>
<dbReference type="Pfam" id="PF12796">
    <property type="entry name" value="Ank_2"/>
    <property type="match status" value="4"/>
</dbReference>
<dbReference type="PANTHER" id="PTHR24161:SF124">
    <property type="entry name" value="TRANSIENT RECEPTOR POTENTIAL CHANNEL PYREXIA"/>
    <property type="match status" value="1"/>
</dbReference>
<evidence type="ECO:0000259" key="5">
    <source>
        <dbReference type="PROSITE" id="PS50157"/>
    </source>
</evidence>
<dbReference type="InterPro" id="IPR036770">
    <property type="entry name" value="Ankyrin_rpt-contain_sf"/>
</dbReference>
<dbReference type="AlphaFoldDB" id="A0A6A5SKS6"/>
<feature type="domain" description="C2H2-type" evidence="5">
    <location>
        <begin position="3"/>
        <end position="33"/>
    </location>
</feature>
<keyword evidence="7" id="KW-1185">Reference proteome</keyword>
<dbReference type="PROSITE" id="PS50157">
    <property type="entry name" value="ZINC_FINGER_C2H2_2"/>
    <property type="match status" value="1"/>
</dbReference>
<dbReference type="SUPFAM" id="SSF48403">
    <property type="entry name" value="Ankyrin repeat"/>
    <property type="match status" value="2"/>
</dbReference>
<dbReference type="PROSITE" id="PS50297">
    <property type="entry name" value="ANK_REP_REGION"/>
    <property type="match status" value="5"/>
</dbReference>
<protein>
    <submittedName>
        <fullName evidence="6">Ankyrin</fullName>
    </submittedName>
</protein>
<name>A0A6A5SKS6_9PLEO</name>
<dbReference type="InterPro" id="IPR002110">
    <property type="entry name" value="Ankyrin_rpt"/>
</dbReference>
<evidence type="ECO:0000256" key="1">
    <source>
        <dbReference type="ARBA" id="ARBA00022737"/>
    </source>
</evidence>
<dbReference type="SMART" id="SM00248">
    <property type="entry name" value="ANK"/>
    <property type="match status" value="13"/>
</dbReference>
<proteinExistence type="predicted"/>
<dbReference type="PANTHER" id="PTHR24161">
    <property type="entry name" value="ANK_REP_REGION DOMAIN-CONTAINING PROTEIN-RELATED"/>
    <property type="match status" value="1"/>
</dbReference>
<dbReference type="Proteomes" id="UP000800038">
    <property type="component" value="Unassembled WGS sequence"/>
</dbReference>
<dbReference type="GO" id="GO:0019706">
    <property type="term" value="F:protein-cysteine S-palmitoyltransferase activity"/>
    <property type="evidence" value="ECO:0007669"/>
    <property type="project" value="UniProtKB-EC"/>
</dbReference>
<evidence type="ECO:0000256" key="2">
    <source>
        <dbReference type="ARBA" id="ARBA00023043"/>
    </source>
</evidence>
<dbReference type="OrthoDB" id="5596414at2759"/>
<organism evidence="6 7">
    <name type="scientific">Clathrospora elynae</name>
    <dbReference type="NCBI Taxonomy" id="706981"/>
    <lineage>
        <taxon>Eukaryota</taxon>
        <taxon>Fungi</taxon>
        <taxon>Dikarya</taxon>
        <taxon>Ascomycota</taxon>
        <taxon>Pezizomycotina</taxon>
        <taxon>Dothideomycetes</taxon>
        <taxon>Pleosporomycetidae</taxon>
        <taxon>Pleosporales</taxon>
        <taxon>Diademaceae</taxon>
        <taxon>Clathrospora</taxon>
    </lineage>
</organism>
<evidence type="ECO:0000313" key="6">
    <source>
        <dbReference type="EMBL" id="KAF1940039.1"/>
    </source>
</evidence>
<evidence type="ECO:0000256" key="4">
    <source>
        <dbReference type="PROSITE-ProRule" id="PRU00042"/>
    </source>
</evidence>
<evidence type="ECO:0000313" key="7">
    <source>
        <dbReference type="Proteomes" id="UP000800038"/>
    </source>
</evidence>
<keyword evidence="4" id="KW-0862">Zinc</keyword>